<evidence type="ECO:0000256" key="1">
    <source>
        <dbReference type="ARBA" id="ARBA00004442"/>
    </source>
</evidence>
<protein>
    <submittedName>
        <fullName evidence="9">Putative outer membrane protein probably involved in nutrient binding protein</fullName>
    </submittedName>
</protein>
<dbReference type="InterPro" id="IPR011990">
    <property type="entry name" value="TPR-like_helical_dom_sf"/>
</dbReference>
<gene>
    <name evidence="9" type="ORF">ADIS_1780</name>
</gene>
<evidence type="ECO:0000313" key="9">
    <source>
        <dbReference type="EMBL" id="EON77861.1"/>
    </source>
</evidence>
<evidence type="ECO:0000256" key="3">
    <source>
        <dbReference type="ARBA" id="ARBA00022729"/>
    </source>
</evidence>
<dbReference type="Gene3D" id="1.25.40.390">
    <property type="match status" value="1"/>
</dbReference>
<dbReference type="SUPFAM" id="SSF48452">
    <property type="entry name" value="TPR-like"/>
    <property type="match status" value="1"/>
</dbReference>
<dbReference type="Proteomes" id="UP000013909">
    <property type="component" value="Unassembled WGS sequence"/>
</dbReference>
<dbReference type="GO" id="GO:0009279">
    <property type="term" value="C:cell outer membrane"/>
    <property type="evidence" value="ECO:0007669"/>
    <property type="project" value="UniProtKB-SubCell"/>
</dbReference>
<dbReference type="PROSITE" id="PS51257">
    <property type="entry name" value="PROKAR_LIPOPROTEIN"/>
    <property type="match status" value="1"/>
</dbReference>
<comment type="similarity">
    <text evidence="2">Belongs to the SusD family.</text>
</comment>
<dbReference type="AlphaFoldDB" id="R7ZUN3"/>
<reference evidence="9 10" key="1">
    <citation type="submission" date="2013-02" db="EMBL/GenBank/DDBJ databases">
        <title>A novel strain isolated from Lonar lake, Maharashtra, India.</title>
        <authorList>
            <person name="Singh A."/>
        </authorList>
    </citation>
    <scope>NUCLEOTIDE SEQUENCE [LARGE SCALE GENOMIC DNA]</scope>
    <source>
        <strain evidence="9 10">AK24</strain>
    </source>
</reference>
<evidence type="ECO:0000259" key="7">
    <source>
        <dbReference type="Pfam" id="PF07980"/>
    </source>
</evidence>
<dbReference type="PATRIC" id="fig|1288963.3.peg.1771"/>
<proteinExistence type="inferred from homology"/>
<dbReference type="STRING" id="1232681.ADIS_1780"/>
<dbReference type="Pfam" id="PF14322">
    <property type="entry name" value="SusD-like_3"/>
    <property type="match status" value="1"/>
</dbReference>
<feature type="domain" description="RagB/SusD" evidence="7">
    <location>
        <begin position="339"/>
        <end position="489"/>
    </location>
</feature>
<keyword evidence="4" id="KW-0472">Membrane</keyword>
<comment type="subcellular location">
    <subcellularLocation>
        <location evidence="1">Cell outer membrane</location>
    </subcellularLocation>
</comment>
<dbReference type="Pfam" id="PF07980">
    <property type="entry name" value="SusD_RagB"/>
    <property type="match status" value="1"/>
</dbReference>
<dbReference type="RefSeq" id="WP_010853919.1">
    <property type="nucleotide sequence ID" value="NZ_AQHR01000049.1"/>
</dbReference>
<feature type="domain" description="SusD-like N-terminal" evidence="8">
    <location>
        <begin position="88"/>
        <end position="218"/>
    </location>
</feature>
<keyword evidence="3 6" id="KW-0732">Signal</keyword>
<comment type="caution">
    <text evidence="9">The sequence shown here is derived from an EMBL/GenBank/DDBJ whole genome shotgun (WGS) entry which is preliminary data.</text>
</comment>
<feature type="signal peptide" evidence="6">
    <location>
        <begin position="1"/>
        <end position="20"/>
    </location>
</feature>
<evidence type="ECO:0000313" key="10">
    <source>
        <dbReference type="Proteomes" id="UP000013909"/>
    </source>
</evidence>
<dbReference type="EMBL" id="AQHR01000049">
    <property type="protein sequence ID" value="EON77861.1"/>
    <property type="molecule type" value="Genomic_DNA"/>
</dbReference>
<keyword evidence="10" id="KW-1185">Reference proteome</keyword>
<accession>R7ZUN3</accession>
<dbReference type="InterPro" id="IPR012944">
    <property type="entry name" value="SusD_RagB_dom"/>
</dbReference>
<evidence type="ECO:0000256" key="6">
    <source>
        <dbReference type="SAM" id="SignalP"/>
    </source>
</evidence>
<evidence type="ECO:0000256" key="2">
    <source>
        <dbReference type="ARBA" id="ARBA00006275"/>
    </source>
</evidence>
<evidence type="ECO:0000256" key="4">
    <source>
        <dbReference type="ARBA" id="ARBA00023136"/>
    </source>
</evidence>
<organism evidence="9 10">
    <name type="scientific">Lunatimonas lonarensis</name>
    <dbReference type="NCBI Taxonomy" id="1232681"/>
    <lineage>
        <taxon>Bacteria</taxon>
        <taxon>Pseudomonadati</taxon>
        <taxon>Bacteroidota</taxon>
        <taxon>Cytophagia</taxon>
        <taxon>Cytophagales</taxon>
        <taxon>Cyclobacteriaceae</taxon>
    </lineage>
</organism>
<evidence type="ECO:0000259" key="8">
    <source>
        <dbReference type="Pfam" id="PF14322"/>
    </source>
</evidence>
<evidence type="ECO:0000256" key="5">
    <source>
        <dbReference type="ARBA" id="ARBA00023237"/>
    </source>
</evidence>
<keyword evidence="5" id="KW-0998">Cell outer membrane</keyword>
<sequence length="489" mass="55316">MKTIKILAISTLLWVICACTETLNVDPTSVITTNNFWRTENDANGALMGMYVELRNLSQGLHQLGEHRSEVMTPGLFGEGVFILHRNEMNADTPGHPDWSGFYRAINTANLILKNAPNISFASEARKNSVLAQAYAMRAYLYFTMAKTWGDLIIRTEPTEGFGANVTLREREPQSAVFSLIKQDIDRALQLFPDNRFSNGRAVWSKAATNALKGDVYLWTAKRFGGGNADLNTALAALNEVDQADVGLLDHFADVFKFENKGNREILMAIRHQDLEPGNYLWFMWIIGAAAPSNIDQQTRDRIFPIGGGQGLMVMHERVRSQFAADDTRRDATFFNIETIDNEGKRTYLTNIQQKFPGTIIGGNRVFLSDPILYRYADVLLMKAEAKNALGQDPSVEINLVRQRAFRHNFDAYRFVRGSQEQNDSAILRERLLELVLEGKRWWDLVRFDKAFEMVPALQNRMGQNHLLLFPIANTVLSQEPLVSQNPGY</sequence>
<dbReference type="OrthoDB" id="5694214at2"/>
<name>R7ZUN3_9BACT</name>
<dbReference type="InterPro" id="IPR033985">
    <property type="entry name" value="SusD-like_N"/>
</dbReference>
<feature type="chain" id="PRO_5004461963" evidence="6">
    <location>
        <begin position="21"/>
        <end position="489"/>
    </location>
</feature>